<evidence type="ECO:0000256" key="4">
    <source>
        <dbReference type="ARBA" id="ARBA00022840"/>
    </source>
</evidence>
<dbReference type="GO" id="GO:0005524">
    <property type="term" value="F:ATP binding"/>
    <property type="evidence" value="ECO:0007669"/>
    <property type="project" value="UniProtKB-KW"/>
</dbReference>
<dbReference type="STRING" id="1963862.B4O97_11170"/>
<gene>
    <name evidence="6" type="ORF">B4O97_11170</name>
</gene>
<dbReference type="InterPro" id="IPR003439">
    <property type="entry name" value="ABC_transporter-like_ATP-bd"/>
</dbReference>
<dbReference type="PANTHER" id="PTHR42734">
    <property type="entry name" value="METAL TRANSPORT SYSTEM ATP-BINDING PROTEIN TM_0124-RELATED"/>
    <property type="match status" value="1"/>
</dbReference>
<keyword evidence="4" id="KW-0067">ATP-binding</keyword>
<dbReference type="AlphaFoldDB" id="A0A1Y1RX79"/>
<dbReference type="RefSeq" id="WP_083050867.1">
    <property type="nucleotide sequence ID" value="NZ_MWQY01000011.1"/>
</dbReference>
<dbReference type="InterPro" id="IPR003593">
    <property type="entry name" value="AAA+_ATPase"/>
</dbReference>
<comment type="caution">
    <text evidence="6">The sequence shown here is derived from an EMBL/GenBank/DDBJ whole genome shotgun (WGS) entry which is preliminary data.</text>
</comment>
<dbReference type="PROSITE" id="PS50893">
    <property type="entry name" value="ABC_TRANSPORTER_2"/>
    <property type="match status" value="1"/>
</dbReference>
<dbReference type="EMBL" id="MWQY01000011">
    <property type="protein sequence ID" value="ORC34890.1"/>
    <property type="molecule type" value="Genomic_DNA"/>
</dbReference>
<evidence type="ECO:0000256" key="2">
    <source>
        <dbReference type="ARBA" id="ARBA00022448"/>
    </source>
</evidence>
<dbReference type="Pfam" id="PF00005">
    <property type="entry name" value="ABC_tran"/>
    <property type="match status" value="1"/>
</dbReference>
<dbReference type="SUPFAM" id="SSF52540">
    <property type="entry name" value="P-loop containing nucleoside triphosphate hydrolases"/>
    <property type="match status" value="1"/>
</dbReference>
<name>A0A1Y1RX79_9SPIO</name>
<dbReference type="InterPro" id="IPR027417">
    <property type="entry name" value="P-loop_NTPase"/>
</dbReference>
<proteinExistence type="inferred from homology"/>
<feature type="domain" description="ABC transporter" evidence="5">
    <location>
        <begin position="6"/>
        <end position="215"/>
    </location>
</feature>
<organism evidence="6 7">
    <name type="scientific">Marispirochaeta aestuarii</name>
    <dbReference type="NCBI Taxonomy" id="1963862"/>
    <lineage>
        <taxon>Bacteria</taxon>
        <taxon>Pseudomonadati</taxon>
        <taxon>Spirochaetota</taxon>
        <taxon>Spirochaetia</taxon>
        <taxon>Spirochaetales</taxon>
        <taxon>Spirochaetaceae</taxon>
        <taxon>Marispirochaeta</taxon>
    </lineage>
</organism>
<accession>A0A1Y1RX79</accession>
<protein>
    <recommendedName>
        <fullName evidence="5">ABC transporter domain-containing protein</fullName>
    </recommendedName>
</protein>
<comment type="similarity">
    <text evidence="1">Belongs to the ABC transporter superfamily.</text>
</comment>
<dbReference type="Proteomes" id="UP000192343">
    <property type="component" value="Unassembled WGS sequence"/>
</dbReference>
<dbReference type="InterPro" id="IPR017871">
    <property type="entry name" value="ABC_transporter-like_CS"/>
</dbReference>
<dbReference type="OrthoDB" id="9810077at2"/>
<evidence type="ECO:0000256" key="3">
    <source>
        <dbReference type="ARBA" id="ARBA00022741"/>
    </source>
</evidence>
<sequence>MTDSLISFRAVNVRRGKRLVLRDLSFDISAGEHLILQGENGIGKTTLLKTALGFILPEKGSLIRKLRGPGSLAYLPQESLSGDLPISVQEVVDIGFSARRMGRTERRRRIHDLLEALGCASLAGRSFATLSGGEKQRVSLARCLAQAPEMLILDEPTAGLDPEIRSRFYPLLLEMAAGHGAAVLLVTHDLKGIPEEGWRRLRLEQELDTTRVREVG</sequence>
<dbReference type="PROSITE" id="PS00211">
    <property type="entry name" value="ABC_TRANSPORTER_1"/>
    <property type="match status" value="1"/>
</dbReference>
<evidence type="ECO:0000259" key="5">
    <source>
        <dbReference type="PROSITE" id="PS50893"/>
    </source>
</evidence>
<keyword evidence="2" id="KW-0813">Transport</keyword>
<dbReference type="InterPro" id="IPR050153">
    <property type="entry name" value="Metal_Ion_Import_ABC"/>
</dbReference>
<evidence type="ECO:0000256" key="1">
    <source>
        <dbReference type="ARBA" id="ARBA00005417"/>
    </source>
</evidence>
<evidence type="ECO:0000313" key="7">
    <source>
        <dbReference type="Proteomes" id="UP000192343"/>
    </source>
</evidence>
<dbReference type="SMART" id="SM00382">
    <property type="entry name" value="AAA"/>
    <property type="match status" value="1"/>
</dbReference>
<dbReference type="Gene3D" id="3.40.50.300">
    <property type="entry name" value="P-loop containing nucleotide triphosphate hydrolases"/>
    <property type="match status" value="1"/>
</dbReference>
<evidence type="ECO:0000313" key="6">
    <source>
        <dbReference type="EMBL" id="ORC34890.1"/>
    </source>
</evidence>
<dbReference type="GO" id="GO:0016887">
    <property type="term" value="F:ATP hydrolysis activity"/>
    <property type="evidence" value="ECO:0007669"/>
    <property type="project" value="InterPro"/>
</dbReference>
<dbReference type="PANTHER" id="PTHR42734:SF17">
    <property type="entry name" value="METAL TRANSPORT SYSTEM ATP-BINDING PROTEIN TM_0124-RELATED"/>
    <property type="match status" value="1"/>
</dbReference>
<reference evidence="6 7" key="1">
    <citation type="submission" date="2017-03" db="EMBL/GenBank/DDBJ databases">
        <title>Draft Genome sequence of Marispirochaeta sp. strain JC444.</title>
        <authorList>
            <person name="Shivani Y."/>
            <person name="Subhash Y."/>
            <person name="Sasikala C."/>
            <person name="Ramana C."/>
        </authorList>
    </citation>
    <scope>NUCLEOTIDE SEQUENCE [LARGE SCALE GENOMIC DNA]</scope>
    <source>
        <strain evidence="6 7">JC444</strain>
    </source>
</reference>
<keyword evidence="7" id="KW-1185">Reference proteome</keyword>
<keyword evidence="3" id="KW-0547">Nucleotide-binding</keyword>